<dbReference type="EMBL" id="CP043869">
    <property type="protein sequence ID" value="QEQ97887.1"/>
    <property type="molecule type" value="Genomic_DNA"/>
</dbReference>
<comment type="caution">
    <text evidence="3">Lacks conserved residue(s) required for the propagation of feature annotation.</text>
</comment>
<feature type="active site" description="Proton donor" evidence="3">
    <location>
        <position position="159"/>
    </location>
</feature>
<comment type="cofactor">
    <cofactor evidence="3">
        <name>Mg(2+)</name>
        <dbReference type="ChEBI" id="CHEBI:18420"/>
    </cofactor>
</comment>
<dbReference type="SUPFAM" id="SSF102645">
    <property type="entry name" value="CoaB-like"/>
    <property type="match status" value="1"/>
</dbReference>
<comment type="similarity">
    <text evidence="3 4">In the C-terminal section; belongs to the PPC synthetase family.</text>
</comment>
<protein>
    <recommendedName>
        <fullName evidence="3">Coenzyme A biosynthesis bifunctional protein CoaBC</fullName>
    </recommendedName>
    <alternativeName>
        <fullName evidence="3">DNA/pantothenate metabolism flavoprotein</fullName>
    </alternativeName>
    <alternativeName>
        <fullName evidence="3">Phosphopantothenoylcysteine synthetase/decarboxylase</fullName>
        <shortName evidence="3">PPCS-PPCDC</shortName>
    </alternativeName>
    <domain>
        <recommendedName>
            <fullName evidence="3">Phosphopantothenoylcysteine decarboxylase</fullName>
            <shortName evidence="3">PPC decarboxylase</shortName>
            <shortName evidence="3">PPC-DC</shortName>
            <ecNumber evidence="3">4.1.1.36</ecNumber>
        </recommendedName>
        <alternativeName>
            <fullName evidence="3">CoaC</fullName>
        </alternativeName>
    </domain>
    <domain>
        <recommendedName>
            <fullName evidence="3">Phosphopantothenate--cysteine ligase</fullName>
            <ecNumber evidence="3">6.3.2.5</ecNumber>
        </recommendedName>
        <alternativeName>
            <fullName evidence="3">CoaB</fullName>
        </alternativeName>
        <alternativeName>
            <fullName evidence="3">Phosphopantothenoylcysteine synthetase</fullName>
            <shortName evidence="3">PPC synthetase</shortName>
            <shortName evidence="3">PPC-S</shortName>
        </alternativeName>
    </domain>
</protein>
<dbReference type="InterPro" id="IPR036551">
    <property type="entry name" value="Flavin_trans-like"/>
</dbReference>
<feature type="binding site" evidence="3">
    <location>
        <begin position="306"/>
        <end position="309"/>
    </location>
    <ligand>
        <name>CTP</name>
        <dbReference type="ChEBI" id="CHEBI:37563"/>
    </ligand>
</feature>
<dbReference type="OrthoDB" id="9802554at2"/>
<dbReference type="NCBIfam" id="TIGR00521">
    <property type="entry name" value="coaBC_dfp"/>
    <property type="match status" value="1"/>
</dbReference>
<evidence type="ECO:0000259" key="6">
    <source>
        <dbReference type="Pfam" id="PF04127"/>
    </source>
</evidence>
<feature type="domain" description="DNA/pantothenate metabolism flavoprotein C-terminal" evidence="6">
    <location>
        <begin position="186"/>
        <end position="395"/>
    </location>
</feature>
<comment type="catalytic activity">
    <reaction evidence="3 4">
        <text>N-[(R)-4-phosphopantothenoyl]-L-cysteine + H(+) = (R)-4'-phosphopantetheine + CO2</text>
        <dbReference type="Rhea" id="RHEA:16793"/>
        <dbReference type="ChEBI" id="CHEBI:15378"/>
        <dbReference type="ChEBI" id="CHEBI:16526"/>
        <dbReference type="ChEBI" id="CHEBI:59458"/>
        <dbReference type="ChEBI" id="CHEBI:61723"/>
        <dbReference type="EC" id="4.1.1.36"/>
    </reaction>
</comment>
<feature type="binding site" evidence="3">
    <location>
        <position position="279"/>
    </location>
    <ligand>
        <name>CTP</name>
        <dbReference type="ChEBI" id="CHEBI:37563"/>
    </ligand>
</feature>
<name>A0A5P1RE56_9GAMM</name>
<dbReference type="SUPFAM" id="SSF52507">
    <property type="entry name" value="Homo-oligomeric flavin-containing Cys decarboxylases, HFCD"/>
    <property type="match status" value="1"/>
</dbReference>
<dbReference type="KEGG" id="ncu:F0U83_14830"/>
<accession>A0A5P1RE56</accession>
<dbReference type="UniPathway" id="UPA00241">
    <property type="reaction ID" value="UER00353"/>
</dbReference>
<dbReference type="AlphaFoldDB" id="A0A5P1RE56"/>
<dbReference type="GO" id="GO:0015941">
    <property type="term" value="P:pantothenate catabolic process"/>
    <property type="evidence" value="ECO:0007669"/>
    <property type="project" value="InterPro"/>
</dbReference>
<dbReference type="InterPro" id="IPR003382">
    <property type="entry name" value="Flavoprotein"/>
</dbReference>
<keyword evidence="8" id="KW-1185">Reference proteome</keyword>
<feature type="region of interest" description="Phosphopantothenoylcysteine decarboxylase" evidence="3">
    <location>
        <begin position="1"/>
        <end position="190"/>
    </location>
</feature>
<feature type="binding site" evidence="3">
    <location>
        <position position="342"/>
    </location>
    <ligand>
        <name>CTP</name>
        <dbReference type="ChEBI" id="CHEBI:37563"/>
    </ligand>
</feature>
<evidence type="ECO:0000256" key="1">
    <source>
        <dbReference type="ARBA" id="ARBA00022793"/>
    </source>
</evidence>
<dbReference type="Gene3D" id="3.40.50.1950">
    <property type="entry name" value="Flavin prenyltransferase-like"/>
    <property type="match status" value="1"/>
</dbReference>
<keyword evidence="3" id="KW-0479">Metal-binding</keyword>
<keyword evidence="1 3" id="KW-0210">Decarboxylase</keyword>
<dbReference type="InterPro" id="IPR007085">
    <property type="entry name" value="DNA/pantothenate-metab_flavo_C"/>
</dbReference>
<keyword evidence="2 3" id="KW-0456">Lyase</keyword>
<keyword evidence="3 4" id="KW-0285">Flavoprotein</keyword>
<keyword evidence="3 4" id="KW-0288">FMN</keyword>
<dbReference type="InterPro" id="IPR005252">
    <property type="entry name" value="CoaBC"/>
</dbReference>
<comment type="pathway">
    <text evidence="3 4">Cofactor biosynthesis; coenzyme A biosynthesis; CoA from (R)-pantothenate: step 2/5.</text>
</comment>
<feature type="domain" description="Flavoprotein" evidence="5">
    <location>
        <begin position="7"/>
        <end position="176"/>
    </location>
</feature>
<feature type="binding site" evidence="3">
    <location>
        <position position="289"/>
    </location>
    <ligand>
        <name>CTP</name>
        <dbReference type="ChEBI" id="CHEBI:37563"/>
    </ligand>
</feature>
<dbReference type="Gene3D" id="3.40.50.10300">
    <property type="entry name" value="CoaB-like"/>
    <property type="match status" value="1"/>
</dbReference>
<sequence length="401" mass="42518">MHRLTNKQIILGITGGIAAYKSAELTRLLKGAGADVRVVMTPAATEFITPLTLQALSGHPVHLHLLDPEAEAGMGHIELAKWADLIVIAPASADFMARLANGMGNDLLTTICLATDAPICLAPAMNQAMWRAPQTQQNAEALRQQGITLWGPGVGEQACGDTGPGRMIEPLEILDAVSNCFDTGTLAGLRVHITAGPTQEPLDPVRYISNHSSGKMGYALAQAATDAGAAVTLISGPVNLAQPDHVKRISVTTAQEMLSASLANIDDCDIFIACAAVADYRPTAIAEHKIKKGNEEIMELHLVKNPDIVATVASLENKPFTVGFAAETRDVINYARGKLAKKGLDMIVANDVSQAGIGFNSDENAVTLVTANQQTSIPQTSKRQLAVQLIEQIAKHYKTSK</sequence>
<evidence type="ECO:0000259" key="5">
    <source>
        <dbReference type="Pfam" id="PF02441"/>
    </source>
</evidence>
<dbReference type="Pfam" id="PF02441">
    <property type="entry name" value="Flavoprotein"/>
    <property type="match status" value="1"/>
</dbReference>
<evidence type="ECO:0000313" key="7">
    <source>
        <dbReference type="EMBL" id="QEQ97887.1"/>
    </source>
</evidence>
<dbReference type="Pfam" id="PF04127">
    <property type="entry name" value="DFP"/>
    <property type="match status" value="1"/>
</dbReference>
<dbReference type="RefSeq" id="WP_138989009.1">
    <property type="nucleotide sequence ID" value="NZ_CP043869.1"/>
</dbReference>
<dbReference type="GO" id="GO:0004633">
    <property type="term" value="F:phosphopantothenoylcysteine decarboxylase activity"/>
    <property type="evidence" value="ECO:0007669"/>
    <property type="project" value="UniProtKB-UniRule"/>
</dbReference>
<comment type="cofactor">
    <cofactor evidence="3">
        <name>FMN</name>
        <dbReference type="ChEBI" id="CHEBI:58210"/>
    </cofactor>
    <text evidence="3">Binds 1 FMN per subunit.</text>
</comment>
<keyword evidence="3" id="KW-0460">Magnesium</keyword>
<evidence type="ECO:0000256" key="2">
    <source>
        <dbReference type="ARBA" id="ARBA00023239"/>
    </source>
</evidence>
<dbReference type="GO" id="GO:0004632">
    <property type="term" value="F:phosphopantothenate--cysteine ligase activity"/>
    <property type="evidence" value="ECO:0007669"/>
    <property type="project" value="UniProtKB-UniRule"/>
</dbReference>
<dbReference type="GO" id="GO:0071513">
    <property type="term" value="C:phosphopantothenoylcysteine decarboxylase complex"/>
    <property type="evidence" value="ECO:0007669"/>
    <property type="project" value="TreeGrafter"/>
</dbReference>
<comment type="function">
    <text evidence="4">Catalyzes two steps in the biosynthesis of coenzyme A. In the first step cysteine is conjugated to 4'-phosphopantothenate to form 4-phosphopantothenoylcysteine, in the latter compound is decarboxylated to form 4'-phosphopantotheine.</text>
</comment>
<dbReference type="GO" id="GO:0046872">
    <property type="term" value="F:metal ion binding"/>
    <property type="evidence" value="ECO:0007669"/>
    <property type="project" value="UniProtKB-KW"/>
</dbReference>
<keyword evidence="3" id="KW-0511">Multifunctional enzyme</keyword>
<comment type="catalytic activity">
    <reaction evidence="3 4">
        <text>(R)-4'-phosphopantothenate + L-cysteine + CTP = N-[(R)-4-phosphopantothenoyl]-L-cysteine + CMP + diphosphate + H(+)</text>
        <dbReference type="Rhea" id="RHEA:19397"/>
        <dbReference type="ChEBI" id="CHEBI:10986"/>
        <dbReference type="ChEBI" id="CHEBI:15378"/>
        <dbReference type="ChEBI" id="CHEBI:33019"/>
        <dbReference type="ChEBI" id="CHEBI:35235"/>
        <dbReference type="ChEBI" id="CHEBI:37563"/>
        <dbReference type="ChEBI" id="CHEBI:59458"/>
        <dbReference type="ChEBI" id="CHEBI:60377"/>
        <dbReference type="EC" id="6.3.2.5"/>
    </reaction>
</comment>
<dbReference type="GO" id="GO:0010181">
    <property type="term" value="F:FMN binding"/>
    <property type="evidence" value="ECO:0007669"/>
    <property type="project" value="UniProtKB-UniRule"/>
</dbReference>
<comment type="function">
    <text evidence="3">Catalyzes two sequential steps in the biosynthesis of coenzyme A. In the first step cysteine is conjugated to 4'-phosphopantothenate to form 4-phosphopantothenoylcysteine. In the second step the latter compound is decarboxylated to form 4'-phosphopantotheine.</text>
</comment>
<feature type="binding site" evidence="3">
    <location>
        <position position="338"/>
    </location>
    <ligand>
        <name>CTP</name>
        <dbReference type="ChEBI" id="CHEBI:37563"/>
    </ligand>
</feature>
<dbReference type="InterPro" id="IPR035929">
    <property type="entry name" value="CoaB-like_sf"/>
</dbReference>
<gene>
    <name evidence="3 7" type="primary">coaBC</name>
    <name evidence="7" type="ORF">F0U83_14830</name>
</gene>
<comment type="similarity">
    <text evidence="3 4">In the N-terminal section; belongs to the HFCD (homo-oligomeric flavin containing Cys decarboxylase) superfamily.</text>
</comment>
<organism evidence="7 8">
    <name type="scientific">Neptunomonas concharum</name>
    <dbReference type="NCBI Taxonomy" id="1031538"/>
    <lineage>
        <taxon>Bacteria</taxon>
        <taxon>Pseudomonadati</taxon>
        <taxon>Pseudomonadota</taxon>
        <taxon>Gammaproteobacteria</taxon>
        <taxon>Oceanospirillales</taxon>
        <taxon>Oceanospirillaceae</taxon>
        <taxon>Neptunomonas</taxon>
    </lineage>
</organism>
<reference evidence="7 8" key="1">
    <citation type="journal article" date="2019" name="Biochem. Eng. J.">
        <title>Metabolic engineering of the marine bacteria Neptunomonas concharum for the production of acetoin and meso-2,3-butanediol from acetate.</title>
        <authorList>
            <person name="Li W."/>
            <person name="Pu N."/>
            <person name="Liu C.-X."/>
            <person name="Yuan Q.-P."/>
            <person name="Li Z.-J."/>
        </authorList>
    </citation>
    <scope>NUCLEOTIDE SEQUENCE [LARGE SCALE GENOMIC DNA]</scope>
    <source>
        <strain evidence="7 8">JCM17730</strain>
    </source>
</reference>
<evidence type="ECO:0000256" key="3">
    <source>
        <dbReference type="HAMAP-Rule" id="MF_02225"/>
    </source>
</evidence>
<comment type="pathway">
    <text evidence="3 4">Cofactor biosynthesis; coenzyme A biosynthesis; CoA from (R)-pantothenate: step 3/5.</text>
</comment>
<dbReference type="GO" id="GO:0015937">
    <property type="term" value="P:coenzyme A biosynthetic process"/>
    <property type="evidence" value="ECO:0007669"/>
    <property type="project" value="UniProtKB-UniRule"/>
</dbReference>
<dbReference type="EC" id="6.3.2.5" evidence="3"/>
<dbReference type="HAMAP" id="MF_02225">
    <property type="entry name" value="CoaBC"/>
    <property type="match status" value="1"/>
</dbReference>
<dbReference type="PANTHER" id="PTHR14359">
    <property type="entry name" value="HOMO-OLIGOMERIC FLAVIN CONTAINING CYS DECARBOXYLASE FAMILY"/>
    <property type="match status" value="1"/>
</dbReference>
<feature type="region of interest" description="Phosphopantothenate--cysteine ligase" evidence="3">
    <location>
        <begin position="191"/>
        <end position="401"/>
    </location>
</feature>
<feature type="binding site" evidence="3">
    <location>
        <position position="324"/>
    </location>
    <ligand>
        <name>CTP</name>
        <dbReference type="ChEBI" id="CHEBI:37563"/>
    </ligand>
</feature>
<dbReference type="Proteomes" id="UP000324760">
    <property type="component" value="Chromosome"/>
</dbReference>
<dbReference type="EC" id="4.1.1.36" evidence="3"/>
<evidence type="ECO:0000256" key="4">
    <source>
        <dbReference type="RuleBase" id="RU364078"/>
    </source>
</evidence>
<proteinExistence type="inferred from homology"/>
<evidence type="ECO:0000313" key="8">
    <source>
        <dbReference type="Proteomes" id="UP000324760"/>
    </source>
</evidence>
<keyword evidence="3 4" id="KW-0436">Ligase</keyword>
<dbReference type="PANTHER" id="PTHR14359:SF6">
    <property type="entry name" value="PHOSPHOPANTOTHENOYLCYSTEINE DECARBOXYLASE"/>
    <property type="match status" value="1"/>
</dbReference>